<feature type="compositionally biased region" description="Basic and acidic residues" evidence="1">
    <location>
        <begin position="386"/>
        <end position="397"/>
    </location>
</feature>
<feature type="compositionally biased region" description="Basic and acidic residues" evidence="1">
    <location>
        <begin position="98"/>
        <end position="110"/>
    </location>
</feature>
<evidence type="ECO:0000313" key="2">
    <source>
        <dbReference type="EMBL" id="CAE7208983.1"/>
    </source>
</evidence>
<comment type="caution">
    <text evidence="2">The sequence shown here is derived from an EMBL/GenBank/DDBJ whole genome shotgun (WGS) entry which is preliminary data.</text>
</comment>
<name>A0A812JLP4_9DINO</name>
<feature type="region of interest" description="Disordered" evidence="1">
    <location>
        <begin position="1291"/>
        <end position="1311"/>
    </location>
</feature>
<reference evidence="2" key="1">
    <citation type="submission" date="2021-02" db="EMBL/GenBank/DDBJ databases">
        <authorList>
            <person name="Dougan E. K."/>
            <person name="Rhodes N."/>
            <person name="Thang M."/>
            <person name="Chan C."/>
        </authorList>
    </citation>
    <scope>NUCLEOTIDE SEQUENCE</scope>
</reference>
<feature type="region of interest" description="Disordered" evidence="1">
    <location>
        <begin position="423"/>
        <end position="454"/>
    </location>
</feature>
<keyword evidence="3" id="KW-1185">Reference proteome</keyword>
<organism evidence="2 3">
    <name type="scientific">Symbiodinium natans</name>
    <dbReference type="NCBI Taxonomy" id="878477"/>
    <lineage>
        <taxon>Eukaryota</taxon>
        <taxon>Sar</taxon>
        <taxon>Alveolata</taxon>
        <taxon>Dinophyceae</taxon>
        <taxon>Suessiales</taxon>
        <taxon>Symbiodiniaceae</taxon>
        <taxon>Symbiodinium</taxon>
    </lineage>
</organism>
<evidence type="ECO:0000256" key="1">
    <source>
        <dbReference type="SAM" id="MobiDB-lite"/>
    </source>
</evidence>
<feature type="region of interest" description="Disordered" evidence="1">
    <location>
        <begin position="93"/>
        <end position="208"/>
    </location>
</feature>
<feature type="region of interest" description="Disordered" evidence="1">
    <location>
        <begin position="1"/>
        <end position="74"/>
    </location>
</feature>
<accession>A0A812JLP4</accession>
<evidence type="ECO:0000313" key="3">
    <source>
        <dbReference type="Proteomes" id="UP000604046"/>
    </source>
</evidence>
<dbReference type="EMBL" id="CAJNDS010000466">
    <property type="protein sequence ID" value="CAE7208983.1"/>
    <property type="molecule type" value="Genomic_DNA"/>
</dbReference>
<protein>
    <submittedName>
        <fullName evidence="2">GIP protein</fullName>
    </submittedName>
</protein>
<feature type="compositionally biased region" description="Basic and acidic residues" evidence="1">
    <location>
        <begin position="59"/>
        <end position="74"/>
    </location>
</feature>
<feature type="compositionally biased region" description="Polar residues" evidence="1">
    <location>
        <begin position="117"/>
        <end position="126"/>
    </location>
</feature>
<sequence>MSADAGDVPTTAPNAHERDRPRSRSYYAACGEDRAGEPTPSNEDEVEPRRRNLGGNPDGEVRDDGCKEDEWRWDRQSWGAWKPSSWWHAQKWDDDEWGDHKSWSRRDDPWSRSTSWTPDQNSNASYEATRAGGAGDLPRHPKADGGEGSGPVHDSPGRQCAWDGWKHFSRAGETGSQSSEEGYSVRQNPRPTEKLVVPSFSGEDEDVGNSARSYLRQIEAWKRMTLLPSKQQALVLYQSLSGKAWVAAEELDLNKLAQETGVSYLVGWVQERFLDLEVTRIGKAFSEFFRKLRRRPGQSIRDYNSEYDRLFARLREVGCALPEDCAAWLYVDRLQLDEPAELNLLASVGNTYSLQRLQKAAIIRDRGHRKPWEGGKGRRAHVANVTDHDQEPDSDHIESDDESMPEEVASAYVTYQNAKQKYKEQAKARGFHGTADERDGSKQGKGRDSDKEERIRVMKAKSFCSGCGRKGHWHRDAECPKNRNGLGTKEGIRDVGVCHHVPSEVFALRHHGSTLLGITDTACAKSVAGTSWLQQFTDNSSEKPKITKECEAFRFGTGKIHYSAFAVDLKFVMGGCILSLKTSIINGDVPLLISKPALAQLGMVYDVAANRAQFTRLGIQDFCLETTSSGHPAIPIVPAKAGDHGQEVQLNDFGSQRGEQYMAYVVSDTGDTPQDPPPVDSFHIFYDKKLEPEVKNILTQDRLCDLTFTSWWSRSALTSDFWIETDVAWFRIHVTPRRALFNPSKWKTNHSVQKDMLLTSLGEYRDSSTQPAISKMSKTELLSEASRLGLVVHRSWTAEEIKACIMEFRMDNAKGDAAAFMKSVTNLTMSQLKVKADSLGVVYTEKITKGNLLRLLRESVNTPDNELMKIGKFKGYEFQEIPNQYCEWASKEVKASQNPHVELVRLAKWWEAKQTVSYTGATRLEENSVVPYPTSSSAATSSAGDWSLLLDEENKSKATPKVSPKRRVTQQEADGMPVDQISKEHLEEIHLLEAKLAALKQKAGEKDGKAGDPFGSEPRNGADVMECCCGITGTRPGEEFCEGIPGENFVSGRHGPNTIMTLDHSAEVTRSDEGEAAARTAYEEGDFSFHRCLKVLQQTDLAQAINRRGTILGTKNGKVDYNLLGLFVHGGVHGVTNNTKNRPALSRYLNSFAKRHLPEGASWSSIAISRNCAIGLHHDYNNLRGSANHTIVLGDGVGGEIWIEDKDIDEKSAHDPSVEWKKNSSGHWIPGRKHIAHEKFVTFDPFLKHKTCDCEGERWCIVFHTVRSVEKAGTDTLKFLKNCKFQLPKKNSATKRRPEYPTSGSAPMKSTRKNIFSNAGKLSVLMATLIYVARSFMAESILPPAGRIHSPAVMFEMGGTSATEEAVLLGKDVYEPMEWSFFESEDGKKVAHDIVHGGYPRELRVNLPGRNNSDDLALIELMHCQLDNGDVVVLCGDEDDPLFSDKRYLEGCEIHEQRLSSGGEGDHGKRVLYKSKNKTKVQGEDRVYGVQVVSREQDDKPRGSKDLDGSGITFPDNTPSMISTALRRLHQNLGHPRKEDLLRHLRLAGCESEVLNQC</sequence>
<dbReference type="Proteomes" id="UP000604046">
    <property type="component" value="Unassembled WGS sequence"/>
</dbReference>
<feature type="compositionally biased region" description="Polar residues" evidence="1">
    <location>
        <begin position="174"/>
        <end position="190"/>
    </location>
</feature>
<feature type="region of interest" description="Disordered" evidence="1">
    <location>
        <begin position="368"/>
        <end position="404"/>
    </location>
</feature>
<feature type="compositionally biased region" description="Basic and acidic residues" evidence="1">
    <location>
        <begin position="434"/>
        <end position="454"/>
    </location>
</feature>
<feature type="region of interest" description="Disordered" evidence="1">
    <location>
        <begin position="1495"/>
        <end position="1519"/>
    </location>
</feature>
<proteinExistence type="predicted"/>
<feature type="region of interest" description="Disordered" evidence="1">
    <location>
        <begin position="954"/>
        <end position="973"/>
    </location>
</feature>
<feature type="compositionally biased region" description="Basic and acidic residues" evidence="1">
    <location>
        <begin position="1495"/>
        <end position="1508"/>
    </location>
</feature>
<dbReference type="OrthoDB" id="447750at2759"/>
<gene>
    <name evidence="2" type="primary">GIP</name>
    <name evidence="2" type="ORF">SNAT2548_LOCUS6864</name>
</gene>